<evidence type="ECO:0000313" key="13">
    <source>
        <dbReference type="Proteomes" id="UP001282284"/>
    </source>
</evidence>
<feature type="domain" description="SF4 helicase" evidence="11">
    <location>
        <begin position="151"/>
        <end position="419"/>
    </location>
</feature>
<dbReference type="PANTHER" id="PTHR30153">
    <property type="entry name" value="REPLICATIVE DNA HELICASE DNAB"/>
    <property type="match status" value="1"/>
</dbReference>
<evidence type="ECO:0000256" key="3">
    <source>
        <dbReference type="ARBA" id="ARBA00022741"/>
    </source>
</evidence>
<dbReference type="Gene3D" id="1.10.860.10">
    <property type="entry name" value="DNAb Helicase, Chain A"/>
    <property type="match status" value="1"/>
</dbReference>
<keyword evidence="7" id="KW-0238">DNA-binding</keyword>
<evidence type="ECO:0000259" key="11">
    <source>
        <dbReference type="PROSITE" id="PS51199"/>
    </source>
</evidence>
<dbReference type="InterPro" id="IPR027417">
    <property type="entry name" value="P-loop_NTPase"/>
</dbReference>
<dbReference type="Pfam" id="PF03796">
    <property type="entry name" value="DnaB_C"/>
    <property type="match status" value="1"/>
</dbReference>
<dbReference type="EMBL" id="JAUBDI010000002">
    <property type="protein sequence ID" value="MDW0112235.1"/>
    <property type="molecule type" value="Genomic_DNA"/>
</dbReference>
<dbReference type="InterPro" id="IPR007693">
    <property type="entry name" value="DNA_helicase_DnaB-like_N"/>
</dbReference>
<dbReference type="Proteomes" id="UP001282284">
    <property type="component" value="Unassembled WGS sequence"/>
</dbReference>
<keyword evidence="2" id="KW-0235">DNA replication</keyword>
<organism evidence="12 13">
    <name type="scientific">Sporosarcina saromensis</name>
    <dbReference type="NCBI Taxonomy" id="359365"/>
    <lineage>
        <taxon>Bacteria</taxon>
        <taxon>Bacillati</taxon>
        <taxon>Bacillota</taxon>
        <taxon>Bacilli</taxon>
        <taxon>Bacillales</taxon>
        <taxon>Caryophanaceae</taxon>
        <taxon>Sporosarcina</taxon>
    </lineage>
</organism>
<comment type="similarity">
    <text evidence="1">Belongs to the helicase family. DnaB subfamily.</text>
</comment>
<reference evidence="12 13" key="1">
    <citation type="submission" date="2023-06" db="EMBL/GenBank/DDBJ databases">
        <title>Sporosarcina sp. nov., isolated from Korean traditional fermented seafood 'Jeotgal'.</title>
        <authorList>
            <person name="Yang A.I."/>
            <person name="Shin N.-R."/>
        </authorList>
    </citation>
    <scope>NUCLEOTIDE SEQUENCE [LARGE SCALE GENOMIC DNA]</scope>
    <source>
        <strain evidence="12 13">KCTC13119</strain>
    </source>
</reference>
<evidence type="ECO:0000256" key="10">
    <source>
        <dbReference type="ARBA" id="ARBA00048954"/>
    </source>
</evidence>
<dbReference type="PROSITE" id="PS51199">
    <property type="entry name" value="SF4_HELICASE"/>
    <property type="match status" value="1"/>
</dbReference>
<evidence type="ECO:0000256" key="7">
    <source>
        <dbReference type="ARBA" id="ARBA00023125"/>
    </source>
</evidence>
<keyword evidence="8" id="KW-0413">Isomerase</keyword>
<comment type="caution">
    <text evidence="12">The sequence shown here is derived from an EMBL/GenBank/DDBJ whole genome shotgun (WGS) entry which is preliminary data.</text>
</comment>
<sequence>MSFELAEKSILGTMLKENYLILDSGIQETFFSTHIHKNIFTSMCELSRKSKPVDYITLMTMKEPAELGGANYLADLNNFSNPARFDEYREIMIENWKEKEKANLLQQAQSENWSIGEIQKAFDNLEAENTPQEDASIKNDLVKIFELPFHPQEISKGTTTGLTDLDKLLDGFQDGEMTIIGARPSMGKTDTLNHLALHAGWRGHLPIIFSLEMNRGSMINRMIAVTGGYNRLRMRDPYRHFDETQKNNWSRSIGYLGKADIQIDDRSGLTVAQIKARARQIIKANPDKRPVIYIDYLQLIRPDNPREDQTQRIGQISYDLKGMAKEFGCPVVVLSQLSRSVEKRDDKRPIMSDLRDSGNIEQDADVIAFLYRDDYYYKDSENRDVLEIIIAKHRNGPTGTAMAAYIKDTGKLYNIDWTKQGTG</sequence>
<keyword evidence="13" id="KW-1185">Reference proteome</keyword>
<evidence type="ECO:0000256" key="6">
    <source>
        <dbReference type="ARBA" id="ARBA00022840"/>
    </source>
</evidence>
<keyword evidence="6" id="KW-0067">ATP-binding</keyword>
<dbReference type="InterPro" id="IPR016136">
    <property type="entry name" value="DNA_helicase_N/primase_C"/>
</dbReference>
<dbReference type="PANTHER" id="PTHR30153:SF2">
    <property type="entry name" value="REPLICATIVE DNA HELICASE"/>
    <property type="match status" value="1"/>
</dbReference>
<dbReference type="Pfam" id="PF00772">
    <property type="entry name" value="DnaB"/>
    <property type="match status" value="1"/>
</dbReference>
<evidence type="ECO:0000256" key="5">
    <source>
        <dbReference type="ARBA" id="ARBA00022806"/>
    </source>
</evidence>
<proteinExistence type="inferred from homology"/>
<evidence type="ECO:0000313" key="12">
    <source>
        <dbReference type="EMBL" id="MDW0112235.1"/>
    </source>
</evidence>
<comment type="catalytic activity">
    <reaction evidence="10">
        <text>ATP + H2O = ADP + phosphate + H(+)</text>
        <dbReference type="Rhea" id="RHEA:13065"/>
        <dbReference type="ChEBI" id="CHEBI:15377"/>
        <dbReference type="ChEBI" id="CHEBI:15378"/>
        <dbReference type="ChEBI" id="CHEBI:30616"/>
        <dbReference type="ChEBI" id="CHEBI:43474"/>
        <dbReference type="ChEBI" id="CHEBI:456216"/>
        <dbReference type="EC" id="5.6.2.3"/>
    </reaction>
</comment>
<accession>A0ABU4G5I3</accession>
<dbReference type="CDD" id="cd00984">
    <property type="entry name" value="DnaB_C"/>
    <property type="match status" value="1"/>
</dbReference>
<dbReference type="EC" id="5.6.2.3" evidence="9"/>
<dbReference type="InterPro" id="IPR036185">
    <property type="entry name" value="DNA_heli_DnaB-like_N_sf"/>
</dbReference>
<evidence type="ECO:0000256" key="4">
    <source>
        <dbReference type="ARBA" id="ARBA00022801"/>
    </source>
</evidence>
<protein>
    <recommendedName>
        <fullName evidence="9">DNA 5'-3' helicase</fullName>
        <ecNumber evidence="9">5.6.2.3</ecNumber>
    </recommendedName>
</protein>
<dbReference type="SUPFAM" id="SSF48024">
    <property type="entry name" value="N-terminal domain of DnaB helicase"/>
    <property type="match status" value="1"/>
</dbReference>
<evidence type="ECO:0000256" key="8">
    <source>
        <dbReference type="ARBA" id="ARBA00023235"/>
    </source>
</evidence>
<dbReference type="SUPFAM" id="SSF52540">
    <property type="entry name" value="P-loop containing nucleoside triphosphate hydrolases"/>
    <property type="match status" value="1"/>
</dbReference>
<evidence type="ECO:0000256" key="2">
    <source>
        <dbReference type="ARBA" id="ARBA00022705"/>
    </source>
</evidence>
<dbReference type="InterPro" id="IPR007694">
    <property type="entry name" value="DNA_helicase_DnaB-like_C"/>
</dbReference>
<gene>
    <name evidence="12" type="ORF">QT711_03495</name>
</gene>
<name>A0ABU4G5I3_9BACL</name>
<evidence type="ECO:0000256" key="9">
    <source>
        <dbReference type="ARBA" id="ARBA00044969"/>
    </source>
</evidence>
<keyword evidence="4" id="KW-0378">Hydrolase</keyword>
<evidence type="ECO:0000256" key="1">
    <source>
        <dbReference type="ARBA" id="ARBA00008428"/>
    </source>
</evidence>
<dbReference type="RefSeq" id="WP_317942128.1">
    <property type="nucleotide sequence ID" value="NZ_JAUBDI010000002.1"/>
</dbReference>
<dbReference type="Gene3D" id="3.40.50.300">
    <property type="entry name" value="P-loop containing nucleotide triphosphate hydrolases"/>
    <property type="match status" value="1"/>
</dbReference>
<keyword evidence="5" id="KW-0347">Helicase</keyword>
<keyword evidence="3" id="KW-0547">Nucleotide-binding</keyword>